<organism evidence="3 4">
    <name type="scientific">Pseudoduganella buxea</name>
    <dbReference type="NCBI Taxonomy" id="1949069"/>
    <lineage>
        <taxon>Bacteria</taxon>
        <taxon>Pseudomonadati</taxon>
        <taxon>Pseudomonadota</taxon>
        <taxon>Betaproteobacteria</taxon>
        <taxon>Burkholderiales</taxon>
        <taxon>Oxalobacteraceae</taxon>
        <taxon>Telluria group</taxon>
        <taxon>Pseudoduganella</taxon>
    </lineage>
</organism>
<feature type="non-terminal residue" evidence="3">
    <location>
        <position position="196"/>
    </location>
</feature>
<evidence type="ECO:0000256" key="1">
    <source>
        <dbReference type="SAM" id="MobiDB-lite"/>
    </source>
</evidence>
<dbReference type="InterPro" id="IPR028244">
    <property type="entry name" value="T6SS_Rhs_Vgr_dom"/>
</dbReference>
<feature type="domain" description="Putative type VI secretion system Rhs element associated Vgr" evidence="2">
    <location>
        <begin position="77"/>
        <end position="187"/>
    </location>
</feature>
<evidence type="ECO:0000259" key="2">
    <source>
        <dbReference type="Pfam" id="PF13296"/>
    </source>
</evidence>
<comment type="caution">
    <text evidence="3">The sequence shown here is derived from an EMBL/GenBank/DDBJ whole genome shotgun (WGS) entry which is preliminary data.</text>
</comment>
<sequence length="196" mass="19848">IVIGALYNGQGEGGHAPTPGGQAADGDDPAAVFQPAGDHAPSAQGNLAAGNSPVWHGASSANDGHRNAAAQWGVRTKEFGGSGYNQLLFDDTDAQGRVQLRSTHAGSELSLGHLIHSADNYRGSLRGQGAELRTDAYGAVRGGAGLLVSSYKVAHGATNRDPAGDNAAGIALMKQAVKLGETFSEAAKTHQTVALA</sequence>
<evidence type="ECO:0000313" key="4">
    <source>
        <dbReference type="Proteomes" id="UP000430634"/>
    </source>
</evidence>
<evidence type="ECO:0000313" key="3">
    <source>
        <dbReference type="EMBL" id="MTV56521.1"/>
    </source>
</evidence>
<gene>
    <name evidence="3" type="ORF">GM672_27825</name>
</gene>
<dbReference type="Proteomes" id="UP000430634">
    <property type="component" value="Unassembled WGS sequence"/>
</dbReference>
<accession>A0A6I3T4R8</accession>
<protein>
    <submittedName>
        <fullName evidence="3">Type VI secretion system tip protein VgrG</fullName>
    </submittedName>
</protein>
<dbReference type="AlphaFoldDB" id="A0A6I3T4R8"/>
<reference evidence="3 4" key="1">
    <citation type="submission" date="2019-11" db="EMBL/GenBank/DDBJ databases">
        <title>Type strains purchased from KCTC, JCM and DSMZ.</title>
        <authorList>
            <person name="Lu H."/>
        </authorList>
    </citation>
    <scope>NUCLEOTIDE SEQUENCE [LARGE SCALE GENOMIC DNA]</scope>
    <source>
        <strain evidence="3 4">KCTC 52429</strain>
    </source>
</reference>
<dbReference type="RefSeq" id="WP_211517461.1">
    <property type="nucleotide sequence ID" value="NZ_WNKZ01000242.1"/>
</dbReference>
<proteinExistence type="predicted"/>
<feature type="non-terminal residue" evidence="3">
    <location>
        <position position="1"/>
    </location>
</feature>
<name>A0A6I3T4R8_9BURK</name>
<dbReference type="EMBL" id="WNKZ01000242">
    <property type="protein sequence ID" value="MTV56521.1"/>
    <property type="molecule type" value="Genomic_DNA"/>
</dbReference>
<dbReference type="Pfam" id="PF13296">
    <property type="entry name" value="T6SS_Vgr"/>
    <property type="match status" value="1"/>
</dbReference>
<feature type="region of interest" description="Disordered" evidence="1">
    <location>
        <begin position="7"/>
        <end position="63"/>
    </location>
</feature>